<protein>
    <submittedName>
        <fullName evidence="1">Uncharacterized protein</fullName>
    </submittedName>
</protein>
<name>A0ABM8JXN3_9GAMM</name>
<gene>
    <name evidence="1" type="ORF">TCT1_23750</name>
</gene>
<dbReference type="EMBL" id="AP028978">
    <property type="protein sequence ID" value="BET97454.1"/>
    <property type="molecule type" value="Genomic_DNA"/>
</dbReference>
<proteinExistence type="predicted"/>
<evidence type="ECO:0000313" key="1">
    <source>
        <dbReference type="EMBL" id="BET97454.1"/>
    </source>
</evidence>
<dbReference type="Proteomes" id="UP001529514">
    <property type="component" value="Chromosome"/>
</dbReference>
<organism evidence="1 2">
    <name type="scientific">Xenorhabdus taiwanensis</name>
    <dbReference type="NCBI Taxonomy" id="3085177"/>
    <lineage>
        <taxon>Bacteria</taxon>
        <taxon>Pseudomonadati</taxon>
        <taxon>Pseudomonadota</taxon>
        <taxon>Gammaproteobacteria</taxon>
        <taxon>Enterobacterales</taxon>
        <taxon>Morganellaceae</taxon>
        <taxon>Xenorhabdus</taxon>
    </lineage>
</organism>
<sequence>MSDDIFILENVNAALKHYSIGNGIENGLYPHSPAYWCAEQVGKLTNDERKAALFRLSVWDLIDYPAITVKKLCQPGSDVWHYSIVETLADNNKNELLVSACAIWGWGLTVESDSTSYHLAASNLVFAVLAQEQYDSAVLNDFENLGIKDKRRKAANARHEVYYAPLKLFLRKWAQEIIDSNADTMTKTELANAVDSHYRDWIKEKPRGTTEYRKLHPWNDNGESLKEPTYRTIYGWVKDLLPTNRRARNKK</sequence>
<accession>A0ABM8JXN3</accession>
<evidence type="ECO:0000313" key="2">
    <source>
        <dbReference type="Proteomes" id="UP001529514"/>
    </source>
</evidence>
<dbReference type="RefSeq" id="WP_374051131.1">
    <property type="nucleotide sequence ID" value="NZ_AP028978.1"/>
</dbReference>
<keyword evidence="2" id="KW-1185">Reference proteome</keyword>
<reference evidence="1 2" key="1">
    <citation type="submission" date="2023-10" db="EMBL/GenBank/DDBJ databases">
        <title>Xenorhabdus taiwanensis sp. nov., a symbiotic bacterium associated with the entomopathogenic nematode Steinernema taiwanensis.</title>
        <authorList>
            <person name="Tseng C.T."/>
            <person name="Shu H.Y."/>
            <person name="Chen M.H."/>
            <person name="Fang Y.J."/>
            <person name="Wu T.L."/>
            <person name="Lin Y.C."/>
            <person name="Huang C.J."/>
        </authorList>
    </citation>
    <scope>NUCLEOTIDE SEQUENCE [LARGE SCALE GENOMIC DNA]</scope>
    <source>
        <strain evidence="1 2">TCT-1</strain>
    </source>
</reference>